<dbReference type="OrthoDB" id="9791944at2"/>
<accession>K4KHB7</accession>
<dbReference type="STRING" id="1117647.M5M_00540"/>
<sequence length="212" mass="24572">MTNRCPLCASARTVFYLQDKKREYRQCERCRFVFVPERFWLSADAEKREYDLHENSLQDPGYLTFLRRLADPLAEQLKPSSKGLDFGCGPAPMLASWLTRLGHDVAVYDKFYAPNGRVFASRYDFICATEVVEHLRNPGLTLNGLWSCLTSGGVMALMTKRVQDQEAFGRWHYKNDPTHIGFFSEQSFQWLAHQWRAEVDFPAADVAIFTRR</sequence>
<evidence type="ECO:0000313" key="1">
    <source>
        <dbReference type="EMBL" id="AFU97343.1"/>
    </source>
</evidence>
<keyword evidence="1" id="KW-0418">Kinase</keyword>
<keyword evidence="1" id="KW-0808">Transferase</keyword>
<dbReference type="Pfam" id="PF13489">
    <property type="entry name" value="Methyltransf_23"/>
    <property type="match status" value="1"/>
</dbReference>
<dbReference type="RefSeq" id="WP_015045516.1">
    <property type="nucleotide sequence ID" value="NC_018868.3"/>
</dbReference>
<dbReference type="InterPro" id="IPR029063">
    <property type="entry name" value="SAM-dependent_MTases_sf"/>
</dbReference>
<organism evidence="1 2">
    <name type="scientific">Simiduia agarivorans (strain DSM 21679 / JCM 13881 / BCRC 17597 / SA1)</name>
    <dbReference type="NCBI Taxonomy" id="1117647"/>
    <lineage>
        <taxon>Bacteria</taxon>
        <taxon>Pseudomonadati</taxon>
        <taxon>Pseudomonadota</taxon>
        <taxon>Gammaproteobacteria</taxon>
        <taxon>Cellvibrionales</taxon>
        <taxon>Cellvibrionaceae</taxon>
        <taxon>Simiduia</taxon>
    </lineage>
</organism>
<name>K4KHB7_SIMAS</name>
<gene>
    <name evidence="1" type="ordered locus">M5M_00540</name>
</gene>
<dbReference type="EMBL" id="CP003746">
    <property type="protein sequence ID" value="AFU97343.1"/>
    <property type="molecule type" value="Genomic_DNA"/>
</dbReference>
<dbReference type="GO" id="GO:0016301">
    <property type="term" value="F:kinase activity"/>
    <property type="evidence" value="ECO:0007669"/>
    <property type="project" value="UniProtKB-KW"/>
</dbReference>
<reference evidence="1 2" key="1">
    <citation type="journal article" date="2013" name="Genome Announc.">
        <title>Complete genome sequence of Simiduia agarivorans SA1(T), a marine bacterium able to degrade a variety of polysaccharides.</title>
        <authorList>
            <person name="Lin S.Y."/>
            <person name="Shieh W.Y."/>
            <person name="Chen J.S."/>
            <person name="Tang S.L."/>
        </authorList>
    </citation>
    <scope>NUCLEOTIDE SEQUENCE [LARGE SCALE GENOMIC DNA]</scope>
    <source>
        <strain evidence="2">DSM 21679 / JCM 13881 / BCRC 17597 / SA1</strain>
    </source>
</reference>
<keyword evidence="2" id="KW-1185">Reference proteome</keyword>
<dbReference type="eggNOG" id="COG2227">
    <property type="taxonomic scope" value="Bacteria"/>
</dbReference>
<proteinExistence type="predicted"/>
<dbReference type="AlphaFoldDB" id="K4KHB7"/>
<evidence type="ECO:0000313" key="2">
    <source>
        <dbReference type="Proteomes" id="UP000000466"/>
    </source>
</evidence>
<protein>
    <submittedName>
        <fullName evidence="1">Thymidylate kinase</fullName>
    </submittedName>
</protein>
<dbReference type="HOGENOM" id="CLU_063353_0_0_6"/>
<dbReference type="SUPFAM" id="SSF53335">
    <property type="entry name" value="S-adenosyl-L-methionine-dependent methyltransferases"/>
    <property type="match status" value="1"/>
</dbReference>
<dbReference type="KEGG" id="saga:M5M_00540"/>
<dbReference type="Gene3D" id="3.40.50.150">
    <property type="entry name" value="Vaccinia Virus protein VP39"/>
    <property type="match status" value="1"/>
</dbReference>
<dbReference type="Proteomes" id="UP000000466">
    <property type="component" value="Chromosome"/>
</dbReference>